<dbReference type="PRINTS" id="PR00762">
    <property type="entry name" value="CLCHANNEL"/>
</dbReference>
<dbReference type="RefSeq" id="WP_133528972.1">
    <property type="nucleotide sequence ID" value="NZ_SNXO01000032.1"/>
</dbReference>
<proteinExistence type="predicted"/>
<dbReference type="Gene3D" id="3.30.70.1450">
    <property type="entry name" value="Regulator of K+ conductance, C-terminal domain"/>
    <property type="match status" value="1"/>
</dbReference>
<evidence type="ECO:0000256" key="6">
    <source>
        <dbReference type="ARBA" id="ARBA00023136"/>
    </source>
</evidence>
<dbReference type="GO" id="GO:0008324">
    <property type="term" value="F:monoatomic cation transmembrane transporter activity"/>
    <property type="evidence" value="ECO:0007669"/>
    <property type="project" value="InterPro"/>
</dbReference>
<dbReference type="InterPro" id="IPR001807">
    <property type="entry name" value="ClC"/>
</dbReference>
<evidence type="ECO:0000256" key="2">
    <source>
        <dbReference type="ARBA" id="ARBA00022448"/>
    </source>
</evidence>
<dbReference type="PROSITE" id="PS51202">
    <property type="entry name" value="RCK_C"/>
    <property type="match status" value="1"/>
</dbReference>
<keyword evidence="6 8" id="KW-0472">Membrane</keyword>
<comment type="caution">
    <text evidence="10">The sequence shown here is derived from an EMBL/GenBank/DDBJ whole genome shotgun (WGS) entry which is preliminary data.</text>
</comment>
<feature type="transmembrane region" description="Helical" evidence="8">
    <location>
        <begin position="266"/>
        <end position="283"/>
    </location>
</feature>
<evidence type="ECO:0000256" key="4">
    <source>
        <dbReference type="ARBA" id="ARBA00022989"/>
    </source>
</evidence>
<dbReference type="GO" id="GO:0006813">
    <property type="term" value="P:potassium ion transport"/>
    <property type="evidence" value="ECO:0007669"/>
    <property type="project" value="InterPro"/>
</dbReference>
<keyword evidence="4 8" id="KW-1133">Transmembrane helix</keyword>
<feature type="domain" description="RCK C-terminal" evidence="9">
    <location>
        <begin position="433"/>
        <end position="514"/>
    </location>
</feature>
<feature type="transmembrane region" description="Helical" evidence="8">
    <location>
        <begin position="20"/>
        <end position="41"/>
    </location>
</feature>
<feature type="transmembrane region" description="Helical" evidence="8">
    <location>
        <begin position="363"/>
        <end position="386"/>
    </location>
</feature>
<dbReference type="OrthoDB" id="9812438at2"/>
<evidence type="ECO:0000256" key="8">
    <source>
        <dbReference type="SAM" id="Phobius"/>
    </source>
</evidence>
<dbReference type="EMBL" id="SNXO01000032">
    <property type="protein sequence ID" value="TDP51088.1"/>
    <property type="molecule type" value="Genomic_DNA"/>
</dbReference>
<dbReference type="InterPro" id="IPR036721">
    <property type="entry name" value="RCK_C_sf"/>
</dbReference>
<reference evidence="10 11" key="1">
    <citation type="submission" date="2019-03" db="EMBL/GenBank/DDBJ databases">
        <title>Genomic Encyclopedia of Type Strains, Phase IV (KMG-IV): sequencing the most valuable type-strain genomes for metagenomic binning, comparative biology and taxonomic classification.</title>
        <authorList>
            <person name="Goeker M."/>
        </authorList>
    </citation>
    <scope>NUCLEOTIDE SEQUENCE [LARGE SCALE GENOMIC DNA]</scope>
    <source>
        <strain evidence="10 11">DSM 28287</strain>
    </source>
</reference>
<dbReference type="Gene3D" id="1.10.3080.10">
    <property type="entry name" value="Clc chloride channel"/>
    <property type="match status" value="1"/>
</dbReference>
<keyword evidence="5" id="KW-0406">Ion transport</keyword>
<accession>A0A4R6PZQ2</accession>
<dbReference type="SUPFAM" id="SSF81340">
    <property type="entry name" value="Clc chloride channel"/>
    <property type="match status" value="1"/>
</dbReference>
<evidence type="ECO:0000259" key="9">
    <source>
        <dbReference type="PROSITE" id="PS51202"/>
    </source>
</evidence>
<keyword evidence="11" id="KW-1185">Reference proteome</keyword>
<keyword evidence="2" id="KW-0813">Transport</keyword>
<dbReference type="Pfam" id="PF02080">
    <property type="entry name" value="TrkA_C"/>
    <property type="match status" value="1"/>
</dbReference>
<dbReference type="SUPFAM" id="SSF116726">
    <property type="entry name" value="TrkA C-terminal domain-like"/>
    <property type="match status" value="1"/>
</dbReference>
<feature type="transmembrane region" description="Helical" evidence="8">
    <location>
        <begin position="62"/>
        <end position="83"/>
    </location>
</feature>
<evidence type="ECO:0000256" key="3">
    <source>
        <dbReference type="ARBA" id="ARBA00022692"/>
    </source>
</evidence>
<feature type="transmembrane region" description="Helical" evidence="8">
    <location>
        <begin position="232"/>
        <end position="254"/>
    </location>
</feature>
<organism evidence="10 11">
    <name type="scientific">Aminicella lysinilytica</name>
    <dbReference type="NCBI Taxonomy" id="433323"/>
    <lineage>
        <taxon>Bacteria</taxon>
        <taxon>Bacillati</taxon>
        <taxon>Bacillota</taxon>
        <taxon>Clostridia</taxon>
        <taxon>Peptostreptococcales</taxon>
        <taxon>Anaerovoracaceae</taxon>
        <taxon>Aminicella</taxon>
    </lineage>
</organism>
<dbReference type="PANTHER" id="PTHR45711">
    <property type="entry name" value="CHLORIDE CHANNEL PROTEIN"/>
    <property type="match status" value="1"/>
</dbReference>
<dbReference type="InterPro" id="IPR006037">
    <property type="entry name" value="RCK_C"/>
</dbReference>
<dbReference type="GO" id="GO:0005886">
    <property type="term" value="C:plasma membrane"/>
    <property type="evidence" value="ECO:0007669"/>
    <property type="project" value="TreeGrafter"/>
</dbReference>
<name>A0A4R6PZQ2_9FIRM</name>
<keyword evidence="3 8" id="KW-0812">Transmembrane</keyword>
<dbReference type="AlphaFoldDB" id="A0A4R6PZQ2"/>
<dbReference type="Pfam" id="PF00654">
    <property type="entry name" value="Voltage_CLC"/>
    <property type="match status" value="1"/>
</dbReference>
<feature type="transmembrane region" description="Helical" evidence="8">
    <location>
        <begin position="193"/>
        <end position="212"/>
    </location>
</feature>
<dbReference type="PANTHER" id="PTHR45711:SF6">
    <property type="entry name" value="CHLORIDE CHANNEL PROTEIN"/>
    <property type="match status" value="1"/>
</dbReference>
<evidence type="ECO:0000256" key="5">
    <source>
        <dbReference type="ARBA" id="ARBA00023065"/>
    </source>
</evidence>
<dbReference type="Proteomes" id="UP000295500">
    <property type="component" value="Unassembled WGS sequence"/>
</dbReference>
<feature type="transmembrane region" description="Helical" evidence="8">
    <location>
        <begin position="330"/>
        <end position="351"/>
    </location>
</feature>
<feature type="transmembrane region" description="Helical" evidence="8">
    <location>
        <begin position="393"/>
        <end position="410"/>
    </location>
</feature>
<dbReference type="GO" id="GO:0005247">
    <property type="term" value="F:voltage-gated chloride channel activity"/>
    <property type="evidence" value="ECO:0007669"/>
    <property type="project" value="TreeGrafter"/>
</dbReference>
<evidence type="ECO:0000256" key="7">
    <source>
        <dbReference type="ARBA" id="ARBA00023214"/>
    </source>
</evidence>
<dbReference type="CDD" id="cd01031">
    <property type="entry name" value="EriC"/>
    <property type="match status" value="1"/>
</dbReference>
<gene>
    <name evidence="10" type="ORF">EV211_1328</name>
</gene>
<evidence type="ECO:0000313" key="11">
    <source>
        <dbReference type="Proteomes" id="UP000295500"/>
    </source>
</evidence>
<dbReference type="InterPro" id="IPR014743">
    <property type="entry name" value="Cl-channel_core"/>
</dbReference>
<keyword evidence="7" id="KW-0868">Chloride</keyword>
<protein>
    <submittedName>
        <fullName evidence="10">H+/Cl-antiporter ClcA</fullName>
    </submittedName>
</protein>
<evidence type="ECO:0000313" key="10">
    <source>
        <dbReference type="EMBL" id="TDP51088.1"/>
    </source>
</evidence>
<feature type="transmembrane region" description="Helical" evidence="8">
    <location>
        <begin position="157"/>
        <end position="181"/>
    </location>
</feature>
<feature type="transmembrane region" description="Helical" evidence="8">
    <location>
        <begin position="303"/>
        <end position="323"/>
    </location>
</feature>
<comment type="subcellular location">
    <subcellularLocation>
        <location evidence="1">Membrane</location>
        <topology evidence="1">Multi-pass membrane protein</topology>
    </subcellularLocation>
</comment>
<evidence type="ECO:0000256" key="1">
    <source>
        <dbReference type="ARBA" id="ARBA00004141"/>
    </source>
</evidence>
<sequence>MNSKITQSIERLKSFKYELILEGICVGVIAGFVVSLFRMMLIKAESLRGSVVANAMKSTEGALIGLAILAGLLIVACLCLWAEPLCSGSGIPQVKGELRGQVHQNWWKMIPAKIIGGAVSIGAGLSLGREGPSIQLGAMVGKGFSRLGNKLTTEEKLLMTCGAGAGLSCAFSAPLAGVVFTLEGLHKNFSTDILLSTMAASIASDFVAYNIFGLKPVFDLTVDESLPLSLYWLILILGVILGAFGMVYNKFTAATQDAYEKIPSRYARLIVPFALVIPLAIYYPETLGSGYALVGQAARGEFLLAGLAVLLVMKFLYSIISFSSGAPGGIFLPLLVIGGITGGLFATIAGQGLGFEDYYMTNFVIYGMVGYFAAIVRSPITGVILITEMTGDFTNFLPLCIVALVAYITADILNGRPIYDQLLDRLLAKNESCGMTEKIKSHKVLLQSDVYIGCLMDGRKIEEMLLPKGCLIVSVMRGNAELVPGGSTILAGGDKITVLCAENDIAGVEAKLDSICRTVRQ</sequence>